<sequence length="113" mass="13788">MAFTANELDKINYEMNTFILKRRPPENVRNQVDLSYKVEKQSIVIFEIRKMFQQEGMVDIPIAKATFIMKENKWKIYWQRADLKWHLYEPKKEVKTVKAFLKVVDEDEYCCFW</sequence>
<proteinExistence type="predicted"/>
<dbReference type="AlphaFoldDB" id="A0A644ZDP1"/>
<name>A0A644ZDP1_9ZZZZ</name>
<dbReference type="InterPro" id="IPR021388">
    <property type="entry name" value="DUF3024"/>
</dbReference>
<dbReference type="EMBL" id="VSSQ01008482">
    <property type="protein sequence ID" value="MPM38982.1"/>
    <property type="molecule type" value="Genomic_DNA"/>
</dbReference>
<reference evidence="1" key="1">
    <citation type="submission" date="2019-08" db="EMBL/GenBank/DDBJ databases">
        <authorList>
            <person name="Kucharzyk K."/>
            <person name="Murdoch R.W."/>
            <person name="Higgins S."/>
            <person name="Loffler F."/>
        </authorList>
    </citation>
    <scope>NUCLEOTIDE SEQUENCE</scope>
</reference>
<accession>A0A644ZDP1</accession>
<dbReference type="Pfam" id="PF11225">
    <property type="entry name" value="DUF3024"/>
    <property type="match status" value="1"/>
</dbReference>
<evidence type="ECO:0008006" key="2">
    <source>
        <dbReference type="Google" id="ProtNLM"/>
    </source>
</evidence>
<comment type="caution">
    <text evidence="1">The sequence shown here is derived from an EMBL/GenBank/DDBJ whole genome shotgun (WGS) entry which is preliminary data.</text>
</comment>
<organism evidence="1">
    <name type="scientific">bioreactor metagenome</name>
    <dbReference type="NCBI Taxonomy" id="1076179"/>
    <lineage>
        <taxon>unclassified sequences</taxon>
        <taxon>metagenomes</taxon>
        <taxon>ecological metagenomes</taxon>
    </lineage>
</organism>
<evidence type="ECO:0000313" key="1">
    <source>
        <dbReference type="EMBL" id="MPM38982.1"/>
    </source>
</evidence>
<protein>
    <recommendedName>
        <fullName evidence="2">DUF3024 domain-containing protein</fullName>
    </recommendedName>
</protein>
<gene>
    <name evidence="1" type="ORF">SDC9_85613</name>
</gene>